<evidence type="ECO:0000313" key="1">
    <source>
        <dbReference type="EMBL" id="MFD2164461.1"/>
    </source>
</evidence>
<reference evidence="2" key="1">
    <citation type="journal article" date="2019" name="Int. J. Syst. Evol. Microbiol.">
        <title>The Global Catalogue of Microorganisms (GCM) 10K type strain sequencing project: providing services to taxonomists for standard genome sequencing and annotation.</title>
        <authorList>
            <consortium name="The Broad Institute Genomics Platform"/>
            <consortium name="The Broad Institute Genome Sequencing Center for Infectious Disease"/>
            <person name="Wu L."/>
            <person name="Ma J."/>
        </authorList>
    </citation>
    <scope>NUCLEOTIDE SEQUENCE [LARGE SCALE GENOMIC DNA]</scope>
    <source>
        <strain evidence="2">KCTC 42217</strain>
    </source>
</reference>
<accession>A0ABW4ZS11</accession>
<organism evidence="1 2">
    <name type="scientific">Paradesertivirga mongoliensis</name>
    <dbReference type="NCBI Taxonomy" id="2100740"/>
    <lineage>
        <taxon>Bacteria</taxon>
        <taxon>Pseudomonadati</taxon>
        <taxon>Bacteroidota</taxon>
        <taxon>Sphingobacteriia</taxon>
        <taxon>Sphingobacteriales</taxon>
        <taxon>Sphingobacteriaceae</taxon>
        <taxon>Paradesertivirga</taxon>
    </lineage>
</organism>
<protein>
    <submittedName>
        <fullName evidence="1">Uncharacterized protein</fullName>
    </submittedName>
</protein>
<keyword evidence="2" id="KW-1185">Reference proteome</keyword>
<dbReference type="Proteomes" id="UP001597387">
    <property type="component" value="Unassembled WGS sequence"/>
</dbReference>
<evidence type="ECO:0000313" key="2">
    <source>
        <dbReference type="Proteomes" id="UP001597387"/>
    </source>
</evidence>
<comment type="caution">
    <text evidence="1">The sequence shown here is derived from an EMBL/GenBank/DDBJ whole genome shotgun (WGS) entry which is preliminary data.</text>
</comment>
<gene>
    <name evidence="1" type="ORF">ACFSJU_18800</name>
</gene>
<name>A0ABW4ZS11_9SPHI</name>
<proteinExistence type="predicted"/>
<dbReference type="RefSeq" id="WP_255901901.1">
    <property type="nucleotide sequence ID" value="NZ_JAFMZO010000002.1"/>
</dbReference>
<dbReference type="EMBL" id="JBHUHZ010000004">
    <property type="protein sequence ID" value="MFD2164461.1"/>
    <property type="molecule type" value="Genomic_DNA"/>
</dbReference>
<sequence>MRDFNPALEHLMKFTPSDSIRKTPVSSYTAHNSWFEVNKVDSGSKRTIKAKGAKS</sequence>